<organism evidence="1 2">
    <name type="scientific">Pluteus cervinus</name>
    <dbReference type="NCBI Taxonomy" id="181527"/>
    <lineage>
        <taxon>Eukaryota</taxon>
        <taxon>Fungi</taxon>
        <taxon>Dikarya</taxon>
        <taxon>Basidiomycota</taxon>
        <taxon>Agaricomycotina</taxon>
        <taxon>Agaricomycetes</taxon>
        <taxon>Agaricomycetidae</taxon>
        <taxon>Agaricales</taxon>
        <taxon>Pluteineae</taxon>
        <taxon>Pluteaceae</taxon>
        <taxon>Pluteus</taxon>
    </lineage>
</organism>
<reference evidence="1 2" key="1">
    <citation type="journal article" date="2019" name="Nat. Ecol. Evol.">
        <title>Megaphylogeny resolves global patterns of mushroom evolution.</title>
        <authorList>
            <person name="Varga T."/>
            <person name="Krizsan K."/>
            <person name="Foldi C."/>
            <person name="Dima B."/>
            <person name="Sanchez-Garcia M."/>
            <person name="Sanchez-Ramirez S."/>
            <person name="Szollosi G.J."/>
            <person name="Szarkandi J.G."/>
            <person name="Papp V."/>
            <person name="Albert L."/>
            <person name="Andreopoulos W."/>
            <person name="Angelini C."/>
            <person name="Antonin V."/>
            <person name="Barry K.W."/>
            <person name="Bougher N.L."/>
            <person name="Buchanan P."/>
            <person name="Buyck B."/>
            <person name="Bense V."/>
            <person name="Catcheside P."/>
            <person name="Chovatia M."/>
            <person name="Cooper J."/>
            <person name="Damon W."/>
            <person name="Desjardin D."/>
            <person name="Finy P."/>
            <person name="Geml J."/>
            <person name="Haridas S."/>
            <person name="Hughes K."/>
            <person name="Justo A."/>
            <person name="Karasinski D."/>
            <person name="Kautmanova I."/>
            <person name="Kiss B."/>
            <person name="Kocsube S."/>
            <person name="Kotiranta H."/>
            <person name="LaButti K.M."/>
            <person name="Lechner B.E."/>
            <person name="Liimatainen K."/>
            <person name="Lipzen A."/>
            <person name="Lukacs Z."/>
            <person name="Mihaltcheva S."/>
            <person name="Morgado L.N."/>
            <person name="Niskanen T."/>
            <person name="Noordeloos M.E."/>
            <person name="Ohm R.A."/>
            <person name="Ortiz-Santana B."/>
            <person name="Ovrebo C."/>
            <person name="Racz N."/>
            <person name="Riley R."/>
            <person name="Savchenko A."/>
            <person name="Shiryaev A."/>
            <person name="Soop K."/>
            <person name="Spirin V."/>
            <person name="Szebenyi C."/>
            <person name="Tomsovsky M."/>
            <person name="Tulloss R.E."/>
            <person name="Uehling J."/>
            <person name="Grigoriev I.V."/>
            <person name="Vagvolgyi C."/>
            <person name="Papp T."/>
            <person name="Martin F.M."/>
            <person name="Miettinen O."/>
            <person name="Hibbett D.S."/>
            <person name="Nagy L.G."/>
        </authorList>
    </citation>
    <scope>NUCLEOTIDE SEQUENCE [LARGE SCALE GENOMIC DNA]</scope>
    <source>
        <strain evidence="1 2">NL-1719</strain>
    </source>
</reference>
<evidence type="ECO:0000313" key="2">
    <source>
        <dbReference type="Proteomes" id="UP000308600"/>
    </source>
</evidence>
<dbReference type="EMBL" id="ML208281">
    <property type="protein sequence ID" value="TFK72821.1"/>
    <property type="molecule type" value="Genomic_DNA"/>
</dbReference>
<protein>
    <submittedName>
        <fullName evidence="1">Uncharacterized protein</fullName>
    </submittedName>
</protein>
<proteinExistence type="predicted"/>
<evidence type="ECO:0000313" key="1">
    <source>
        <dbReference type="EMBL" id="TFK72821.1"/>
    </source>
</evidence>
<keyword evidence="2" id="KW-1185">Reference proteome</keyword>
<sequence>MDRCGDSKRDGVAIVPILISTALALVFSSVFWHCVSLLEKVAETAPTFAGLSSEWLSVHIRGSIYLIRRSQMVIPPFVIKPKRKISPELVSSVPIEILELIFHEATWDTLKACSLVCRRWNYLTRSWPAFTGLTFVLDDQKDRRDCSWVAFHHWSTLRPRSITLVQNSLNNGWSFYDGLRYRHEGFDSIRSVRLQGFLDHTQWLPDRLVSSSHIKELDLDIQFFESVHSLFEFIASFEGLKTLRIACRGQVTTQFQMEHLVPRGRISPFLHTLSFGDNSGIFLPFFTTWFSSTGGLQHPIHISMNYIQTISDLSSFWTLLNAVPESLQSINITLALSLPLQSIPSERRTLASLTNSQPRHFTQLRAVTLKNIHPHARPSHLSGLMDCVFRPLLITLASESVQTITLSIGCNTPSMQWRALDEVFASCYPNLDSIRLRSECPHSHNSRKADFWQESLPRCSMENLIDFDTPSTSGGTSSRFRWFARRRS</sequence>
<dbReference type="Proteomes" id="UP000308600">
    <property type="component" value="Unassembled WGS sequence"/>
</dbReference>
<gene>
    <name evidence="1" type="ORF">BDN72DRAFT_835698</name>
</gene>
<accession>A0ACD3B4K0</accession>
<name>A0ACD3B4K0_9AGAR</name>